<organism evidence="2 3">
    <name type="scientific">Symbiodinium pilosum</name>
    <name type="common">Dinoflagellate</name>
    <dbReference type="NCBI Taxonomy" id="2952"/>
    <lineage>
        <taxon>Eukaryota</taxon>
        <taxon>Sar</taxon>
        <taxon>Alveolata</taxon>
        <taxon>Dinophyceae</taxon>
        <taxon>Suessiales</taxon>
        <taxon>Symbiodiniaceae</taxon>
        <taxon>Symbiodinium</taxon>
    </lineage>
</organism>
<keyword evidence="3" id="KW-1185">Reference proteome</keyword>
<evidence type="ECO:0000256" key="1">
    <source>
        <dbReference type="SAM" id="Phobius"/>
    </source>
</evidence>
<proteinExistence type="predicted"/>
<dbReference type="Proteomes" id="UP000649617">
    <property type="component" value="Unassembled WGS sequence"/>
</dbReference>
<dbReference type="OrthoDB" id="412381at2759"/>
<accession>A0A812VAC5</accession>
<protein>
    <submittedName>
        <fullName evidence="2">Uncharacterized protein</fullName>
    </submittedName>
</protein>
<evidence type="ECO:0000313" key="2">
    <source>
        <dbReference type="EMBL" id="CAE7608057.1"/>
    </source>
</evidence>
<feature type="transmembrane region" description="Helical" evidence="1">
    <location>
        <begin position="26"/>
        <end position="45"/>
    </location>
</feature>
<feature type="transmembrane region" description="Helical" evidence="1">
    <location>
        <begin position="71"/>
        <end position="91"/>
    </location>
</feature>
<sequence length="336" mass="36892">VAVTSRPKPDTQPPAYVMTLLLVGRWAFPLALWCGVGTWAAAPTLRRWESAERLRWIPRILVLDYGEDDRLFATLCMTMVLAALPVVLHLVHGANSANLWTSLLPVLSAAMPLMCLKLEFVCLKSCWARFWPPTEDLLAVETHVPWVVATLAMNTSFIVNYSLWLLAGRMAVWIAPVMNRKRIIQQQDADSIMFTALEAAAAVAAILHCPMILRSLLAAAGREPAGEEDVQVEKWSRVGAMAIFAASTCLLWFACWGASCSMSVVLSWSVSVILLANRLGASSCLKCLDFAIACSRSLLADMHLTMFQQSLRAGDITFTSREQQTPAQPLLSSEGA</sequence>
<keyword evidence="1" id="KW-0472">Membrane</keyword>
<gene>
    <name evidence="2" type="ORF">SPIL2461_LOCUS16054</name>
</gene>
<dbReference type="EMBL" id="CAJNIZ010040835">
    <property type="protein sequence ID" value="CAE7608057.1"/>
    <property type="molecule type" value="Genomic_DNA"/>
</dbReference>
<keyword evidence="1" id="KW-0812">Transmembrane</keyword>
<feature type="non-terminal residue" evidence="2">
    <location>
        <position position="336"/>
    </location>
</feature>
<feature type="transmembrane region" description="Helical" evidence="1">
    <location>
        <begin position="243"/>
        <end position="276"/>
    </location>
</feature>
<keyword evidence="1" id="KW-1133">Transmembrane helix</keyword>
<comment type="caution">
    <text evidence="2">The sequence shown here is derived from an EMBL/GenBank/DDBJ whole genome shotgun (WGS) entry which is preliminary data.</text>
</comment>
<dbReference type="AlphaFoldDB" id="A0A812VAC5"/>
<name>A0A812VAC5_SYMPI</name>
<reference evidence="2" key="1">
    <citation type="submission" date="2021-02" db="EMBL/GenBank/DDBJ databases">
        <authorList>
            <person name="Dougan E. K."/>
            <person name="Rhodes N."/>
            <person name="Thang M."/>
            <person name="Chan C."/>
        </authorList>
    </citation>
    <scope>NUCLEOTIDE SEQUENCE</scope>
</reference>
<evidence type="ECO:0000313" key="3">
    <source>
        <dbReference type="Proteomes" id="UP000649617"/>
    </source>
</evidence>